<dbReference type="CDD" id="cd16442">
    <property type="entry name" value="BPL"/>
    <property type="match status" value="1"/>
</dbReference>
<comment type="similarity">
    <text evidence="1">Belongs to the biotin--protein ligase family.</text>
</comment>
<dbReference type="PANTHER" id="PTHR12835:SF5">
    <property type="entry name" value="BIOTIN--PROTEIN LIGASE"/>
    <property type="match status" value="1"/>
</dbReference>
<evidence type="ECO:0000313" key="4">
    <source>
        <dbReference type="EMBL" id="MBY06090.1"/>
    </source>
</evidence>
<name>A0A2R5L9D8_9ACAR</name>
<organism evidence="4">
    <name type="scientific">Ornithodoros turicata</name>
    <dbReference type="NCBI Taxonomy" id="34597"/>
    <lineage>
        <taxon>Eukaryota</taxon>
        <taxon>Metazoa</taxon>
        <taxon>Ecdysozoa</taxon>
        <taxon>Arthropoda</taxon>
        <taxon>Chelicerata</taxon>
        <taxon>Arachnida</taxon>
        <taxon>Acari</taxon>
        <taxon>Parasitiformes</taxon>
        <taxon>Ixodida</taxon>
        <taxon>Ixodoidea</taxon>
        <taxon>Argasidae</taxon>
        <taxon>Ornithodorinae</taxon>
        <taxon>Ornithodoros</taxon>
    </lineage>
</organism>
<protein>
    <submittedName>
        <fullName evidence="4">Putative biotin protein ligase</fullName>
    </submittedName>
</protein>
<evidence type="ECO:0000256" key="1">
    <source>
        <dbReference type="ARBA" id="ARBA00009934"/>
    </source>
</evidence>
<evidence type="ECO:0000259" key="3">
    <source>
        <dbReference type="PROSITE" id="PS51733"/>
    </source>
</evidence>
<dbReference type="GO" id="GO:0004077">
    <property type="term" value="F:biotin--[biotin carboxyl-carrier protein] ligase activity"/>
    <property type="evidence" value="ECO:0007669"/>
    <property type="project" value="InterPro"/>
</dbReference>
<dbReference type="EMBL" id="GGLE01001964">
    <property type="protein sequence ID" value="MBY06090.1"/>
    <property type="molecule type" value="Transcribed_RNA"/>
</dbReference>
<dbReference type="InterPro" id="IPR045864">
    <property type="entry name" value="aa-tRNA-synth_II/BPL/LPL"/>
</dbReference>
<dbReference type="GO" id="GO:0005737">
    <property type="term" value="C:cytoplasm"/>
    <property type="evidence" value="ECO:0007669"/>
    <property type="project" value="TreeGrafter"/>
</dbReference>
<dbReference type="PROSITE" id="PS51733">
    <property type="entry name" value="BPL_LPL_CATALYTIC"/>
    <property type="match status" value="1"/>
</dbReference>
<dbReference type="Pfam" id="PF03099">
    <property type="entry name" value="BPL_LplA_LipB"/>
    <property type="match status" value="1"/>
</dbReference>
<dbReference type="SUPFAM" id="SSF55681">
    <property type="entry name" value="Class II aaRS and biotin synthetases"/>
    <property type="match status" value="1"/>
</dbReference>
<proteinExistence type="inferred from homology"/>
<dbReference type="InterPro" id="IPR004408">
    <property type="entry name" value="Biotin_CoA_COase_ligase"/>
</dbReference>
<feature type="domain" description="BPL/LPL catalytic" evidence="3">
    <location>
        <begin position="332"/>
        <end position="527"/>
    </location>
</feature>
<dbReference type="InterPro" id="IPR004143">
    <property type="entry name" value="BPL_LPL_catalytic"/>
</dbReference>
<sequence length="599" mass="66637">MLLYTIRRIASRSSSYFLLPLRGVTASVGGSGLKEFLNHADMPHSKPPNVLVFTGEDPSCPHPLYNAVKQTLDMCVNPDTYTVYMLSERQINTTPWLQNTRVLIVACTEPSYTASRIFLEYYLRGGRLLVVSSKIRFPGIRFEEPLSELQPVTVRCRNFTSASIMHGRIRYGLDDNVRGTSLAEDDRGQPVLYEVRCNSSKGVLILSQVHLEVDPLYFSTSEATFSKLKQSNEARISMLRYLLSTRLKVNCEPKPSYSLTVGHLFAATQAELSSLLLEIQSHCKNNEIVTEGTTFRYVLTDPITDVRATECFLPICASPTNQMRHISSFNHQAYFDMLQTTSLGRAVLFVENATTTMQTIKGLQNAHGSLAVATRQLQGKGRSGNAWLGPAGCAMFTVCVHISLRSLLGSRSSFIQHLAALAITKAVRSAKGYELVNVRIKWPNDIYYGSHSKIGGILVSSTLNRNEMCCYIGCGINVSNSQPTVCINDVAKVVAENRHMPAPQQLLPEEVIARTLNELELLIAHFQSGQISSVLQDYYRFWLHSGQTVTLQSLGCKAVIKGLDEYGYLVAESMGKEYKLQPDGNSFDLMNNLIIMKPT</sequence>
<dbReference type="PANTHER" id="PTHR12835">
    <property type="entry name" value="BIOTIN PROTEIN LIGASE"/>
    <property type="match status" value="1"/>
</dbReference>
<dbReference type="NCBIfam" id="TIGR00121">
    <property type="entry name" value="birA_ligase"/>
    <property type="match status" value="1"/>
</dbReference>
<evidence type="ECO:0000256" key="2">
    <source>
        <dbReference type="ARBA" id="ARBA00022598"/>
    </source>
</evidence>
<accession>A0A2R5L9D8</accession>
<keyword evidence="2 4" id="KW-0436">Ligase</keyword>
<dbReference type="AlphaFoldDB" id="A0A2R5L9D8"/>
<reference evidence="4" key="1">
    <citation type="submission" date="2018-03" db="EMBL/GenBank/DDBJ databases">
        <title>The relapsing fever spirochete Borrelia turicatae persists in the highly oxidative environment of its soft-bodied tick vector.</title>
        <authorList>
            <person name="Bourret T.J."/>
            <person name="Boyle W.K."/>
            <person name="Valenzuela J.G."/>
            <person name="Oliveira F."/>
            <person name="Lopez J.E."/>
        </authorList>
    </citation>
    <scope>NUCLEOTIDE SEQUENCE</scope>
    <source>
        <strain evidence="4">Kansas strain/isolate</strain>
        <tissue evidence="4">Salivary glands</tissue>
    </source>
</reference>
<dbReference type="Gene3D" id="3.30.930.10">
    <property type="entry name" value="Bira Bifunctional Protein, Domain 2"/>
    <property type="match status" value="1"/>
</dbReference>